<evidence type="ECO:0000256" key="7">
    <source>
        <dbReference type="ARBA" id="ARBA00022967"/>
    </source>
</evidence>
<dbReference type="PANTHER" id="PTHR15184:SF71">
    <property type="entry name" value="ATP SYNTHASE SUBUNIT BETA, MITOCHONDRIAL"/>
    <property type="match status" value="1"/>
</dbReference>
<evidence type="ECO:0000256" key="13">
    <source>
        <dbReference type="ARBA" id="ARBA00048383"/>
    </source>
</evidence>
<dbReference type="GO" id="GO:0046933">
    <property type="term" value="F:proton-transporting ATP synthase activity, rotational mechanism"/>
    <property type="evidence" value="ECO:0007669"/>
    <property type="project" value="UniProtKB-UniRule"/>
</dbReference>
<keyword evidence="8 14" id="KW-0406">Ion transport</keyword>
<dbReference type="EMBL" id="MH598536">
    <property type="protein sequence ID" value="QBL76364.1"/>
    <property type="molecule type" value="Genomic_DNA"/>
</dbReference>
<dbReference type="InterPro" id="IPR000194">
    <property type="entry name" value="ATPase_F1/V1/A1_a/bsu_nucl-bd"/>
</dbReference>
<dbReference type="InterPro" id="IPR027417">
    <property type="entry name" value="P-loop_NTPase"/>
</dbReference>
<dbReference type="SUPFAM" id="SSF50615">
    <property type="entry name" value="N-terminal domain of alpha and beta subunits of F1 ATP synthase"/>
    <property type="match status" value="1"/>
</dbReference>
<dbReference type="NCBIfam" id="TIGR01039">
    <property type="entry name" value="atpD"/>
    <property type="match status" value="1"/>
</dbReference>
<feature type="compositionally biased region" description="Polar residues" evidence="16">
    <location>
        <begin position="135"/>
        <end position="144"/>
    </location>
</feature>
<dbReference type="PANTHER" id="PTHR15184">
    <property type="entry name" value="ATP SYNTHASE"/>
    <property type="match status" value="1"/>
</dbReference>
<keyword evidence="14" id="KW-0793">Thylakoid</keyword>
<dbReference type="InterPro" id="IPR050053">
    <property type="entry name" value="ATPase_alpha/beta_chains"/>
</dbReference>
<dbReference type="GO" id="GO:0045259">
    <property type="term" value="C:proton-transporting ATP synthase complex"/>
    <property type="evidence" value="ECO:0007669"/>
    <property type="project" value="UniProtKB-KW"/>
</dbReference>
<dbReference type="InterPro" id="IPR004100">
    <property type="entry name" value="ATPase_F1/V1/A1_a/bsu_N"/>
</dbReference>
<name>A0A482CJM3_9TRAC</name>
<protein>
    <recommendedName>
        <fullName evidence="14">ATP synthase subunit beta, chloroplastic</fullName>
        <ecNumber evidence="14">7.1.2.2</ecNumber>
    </recommendedName>
    <alternativeName>
        <fullName evidence="14">ATP synthase F1 sector subunit beta</fullName>
    </alternativeName>
    <alternativeName>
        <fullName evidence="14">F-ATPase subunit beta</fullName>
    </alternativeName>
</protein>
<dbReference type="Gene3D" id="2.40.10.170">
    <property type="match status" value="1"/>
</dbReference>
<dbReference type="InterPro" id="IPR005722">
    <property type="entry name" value="ATP_synth_F1_bsu"/>
</dbReference>
<keyword evidence="3 14" id="KW-0813">Transport</keyword>
<evidence type="ECO:0000256" key="5">
    <source>
        <dbReference type="ARBA" id="ARBA00022781"/>
    </source>
</evidence>
<evidence type="ECO:0000259" key="18">
    <source>
        <dbReference type="Pfam" id="PF02874"/>
    </source>
</evidence>
<dbReference type="GO" id="GO:0005739">
    <property type="term" value="C:mitochondrion"/>
    <property type="evidence" value="ECO:0007669"/>
    <property type="project" value="GOC"/>
</dbReference>
<dbReference type="SUPFAM" id="SSF47917">
    <property type="entry name" value="C-terminal domain of alpha and beta subunits of F1 ATP synthase"/>
    <property type="match status" value="1"/>
</dbReference>
<dbReference type="GO" id="GO:0042776">
    <property type="term" value="P:proton motive force-driven mitochondrial ATP synthesis"/>
    <property type="evidence" value="ECO:0007669"/>
    <property type="project" value="TreeGrafter"/>
</dbReference>
<dbReference type="Pfam" id="PF02874">
    <property type="entry name" value="ATP-synt_ab_N"/>
    <property type="match status" value="1"/>
</dbReference>
<dbReference type="RefSeq" id="YP_009589785.1">
    <property type="nucleotide sequence ID" value="NC_041645.1"/>
</dbReference>
<feature type="compositionally biased region" description="Polar residues" evidence="16">
    <location>
        <begin position="299"/>
        <end position="313"/>
    </location>
</feature>
<organism evidence="19">
    <name type="scientific">Selaginella sanguinolenta</name>
    <dbReference type="NCBI Taxonomy" id="493175"/>
    <lineage>
        <taxon>Eukaryota</taxon>
        <taxon>Viridiplantae</taxon>
        <taxon>Streptophyta</taxon>
        <taxon>Embryophyta</taxon>
        <taxon>Tracheophyta</taxon>
        <taxon>Lycopodiopsida</taxon>
        <taxon>Selaginellales</taxon>
        <taxon>Selaginellaceae</taxon>
        <taxon>Selaginella</taxon>
    </lineage>
</organism>
<evidence type="ECO:0000256" key="3">
    <source>
        <dbReference type="ARBA" id="ARBA00022448"/>
    </source>
</evidence>
<feature type="region of interest" description="Disordered" evidence="16">
    <location>
        <begin position="106"/>
        <end position="144"/>
    </location>
</feature>
<dbReference type="GeneID" id="39721668"/>
<evidence type="ECO:0000256" key="1">
    <source>
        <dbReference type="ARBA" id="ARBA00004170"/>
    </source>
</evidence>
<keyword evidence="11 14" id="KW-0066">ATP synthesis</keyword>
<evidence type="ECO:0000256" key="8">
    <source>
        <dbReference type="ARBA" id="ARBA00023065"/>
    </source>
</evidence>
<dbReference type="Gene3D" id="3.40.50.300">
    <property type="entry name" value="P-loop containing nucleotide triphosphate hydrolases"/>
    <property type="match status" value="1"/>
</dbReference>
<evidence type="ECO:0000256" key="10">
    <source>
        <dbReference type="ARBA" id="ARBA00023196"/>
    </source>
</evidence>
<evidence type="ECO:0000256" key="16">
    <source>
        <dbReference type="SAM" id="MobiDB-lite"/>
    </source>
</evidence>
<evidence type="ECO:0000256" key="12">
    <source>
        <dbReference type="ARBA" id="ARBA00037290"/>
    </source>
</evidence>
<keyword evidence="19" id="KW-0934">Plastid</keyword>
<dbReference type="AlphaFoldDB" id="A0A482CJM3"/>
<keyword evidence="9 14" id="KW-0472">Membrane</keyword>
<evidence type="ECO:0000256" key="6">
    <source>
        <dbReference type="ARBA" id="ARBA00022840"/>
    </source>
</evidence>
<geneLocation type="chloroplast" evidence="19"/>
<dbReference type="SUPFAM" id="SSF52540">
    <property type="entry name" value="P-loop containing nucleoside triphosphate hydrolases"/>
    <property type="match status" value="1"/>
</dbReference>
<reference evidence="19" key="2">
    <citation type="journal article" date="2019" name="J. ISSAAS">
        <title>The Unique Evolutionary Trajectory 1 and Dynamic Conformations of DR and IR/DR-coexisting Plastomes of the Early Vascular Plant Selaginellaceae (Lycophyte).</title>
        <authorList>
            <person name="Zhang H.-R."/>
            <person name="Xiang Q.-P."/>
            <person name="Zhang X.-C."/>
        </authorList>
    </citation>
    <scope>NUCLEOTIDE SEQUENCE</scope>
</reference>
<dbReference type="Pfam" id="PF00006">
    <property type="entry name" value="ATP-synt_ab"/>
    <property type="match status" value="1"/>
</dbReference>
<evidence type="ECO:0000313" key="19">
    <source>
        <dbReference type="EMBL" id="QBL76364.1"/>
    </source>
</evidence>
<feature type="domain" description="ATPase F1/V1/A1 complex alpha/beta subunit N-terminal" evidence="18">
    <location>
        <begin position="21"/>
        <end position="93"/>
    </location>
</feature>
<comment type="caution">
    <text evidence="14">Lacks conserved residue(s) required for the propagation of feature annotation.</text>
</comment>
<keyword evidence="7 14" id="KW-1278">Translocase</keyword>
<dbReference type="Gene3D" id="1.10.1140.10">
    <property type="entry name" value="Bovine Mitochondrial F1-atpase, Atp Synthase Beta Chain, Chain D, domain 3"/>
    <property type="match status" value="1"/>
</dbReference>
<evidence type="ECO:0000256" key="11">
    <source>
        <dbReference type="ARBA" id="ARBA00023310"/>
    </source>
</evidence>
<keyword evidence="19" id="KW-0150">Chloroplast</keyword>
<evidence type="ECO:0000259" key="17">
    <source>
        <dbReference type="Pfam" id="PF00006"/>
    </source>
</evidence>
<dbReference type="EC" id="7.1.2.2" evidence="14"/>
<dbReference type="CDD" id="cd18115">
    <property type="entry name" value="ATP-synt_F1_beta_N"/>
    <property type="match status" value="1"/>
</dbReference>
<feature type="region of interest" description="Disordered" evidence="16">
    <location>
        <begin position="227"/>
        <end position="313"/>
    </location>
</feature>
<keyword evidence="6 14" id="KW-0067">ATP-binding</keyword>
<feature type="domain" description="ATPase F1/V1/A1 complex alpha/beta subunit nucleotide-binding" evidence="17">
    <location>
        <begin position="150"/>
        <end position="366"/>
    </location>
</feature>
<evidence type="ECO:0000256" key="4">
    <source>
        <dbReference type="ARBA" id="ARBA00022741"/>
    </source>
</evidence>
<keyword evidence="4 14" id="KW-0547">Nucleotide-binding</keyword>
<accession>A0A482CJM3</accession>
<gene>
    <name evidence="14 19" type="primary">atpB</name>
</gene>
<dbReference type="InterPro" id="IPR024034">
    <property type="entry name" value="ATPase_F1/V1_b/a_C"/>
</dbReference>
<comment type="similarity">
    <text evidence="2 14">Belongs to the ATPase alpha/beta chains family.</text>
</comment>
<keyword evidence="5 14" id="KW-0375">Hydrogen ion transport</keyword>
<dbReference type="GO" id="GO:0009535">
    <property type="term" value="C:chloroplast thylakoid membrane"/>
    <property type="evidence" value="ECO:0007669"/>
    <property type="project" value="UniProtKB-SubCell"/>
</dbReference>
<comment type="function">
    <text evidence="12 14">Produces ATP from ADP in the presence of a proton gradient across the membrane. The catalytic sites are hosted primarily by the beta subunits.</text>
</comment>
<reference evidence="19" key="1">
    <citation type="submission" date="2018-07" db="EMBL/GenBank/DDBJ databases">
        <authorList>
            <person name="Zhang H."/>
            <person name="Zhang X."/>
        </authorList>
    </citation>
    <scope>NUCLEOTIDE SEQUENCE</scope>
</reference>
<evidence type="ECO:0000256" key="2">
    <source>
        <dbReference type="ARBA" id="ARBA00008936"/>
    </source>
</evidence>
<comment type="catalytic activity">
    <reaction evidence="13 14 15">
        <text>ATP + H2O + 4 H(+)(in) = ADP + phosphate + 5 H(+)(out)</text>
        <dbReference type="Rhea" id="RHEA:57720"/>
        <dbReference type="ChEBI" id="CHEBI:15377"/>
        <dbReference type="ChEBI" id="CHEBI:15378"/>
        <dbReference type="ChEBI" id="CHEBI:30616"/>
        <dbReference type="ChEBI" id="CHEBI:43474"/>
        <dbReference type="ChEBI" id="CHEBI:456216"/>
        <dbReference type="EC" id="7.1.2.2"/>
    </reaction>
</comment>
<dbReference type="InterPro" id="IPR036121">
    <property type="entry name" value="ATPase_F1/V1/A1_a/bsu_N_sf"/>
</dbReference>
<evidence type="ECO:0000256" key="15">
    <source>
        <dbReference type="RuleBase" id="RU003553"/>
    </source>
</evidence>
<evidence type="ECO:0000256" key="9">
    <source>
        <dbReference type="ARBA" id="ARBA00023136"/>
    </source>
</evidence>
<dbReference type="CDD" id="cd18110">
    <property type="entry name" value="ATP-synt_F1_beta_C"/>
    <property type="match status" value="1"/>
</dbReference>
<comment type="subunit">
    <text evidence="14 15">F-type ATPases have 2 components, CF(1) - the catalytic core - and CF(0) - the membrane proton channel. CF(1) has five subunits: alpha(3), beta(3), gamma(1), delta(1), epsilon(1). CF(0) has four main subunits: a(1), b(1), b'(1) and c(9-12).</text>
</comment>
<evidence type="ECO:0000256" key="14">
    <source>
        <dbReference type="HAMAP-Rule" id="MF_01347"/>
    </source>
</evidence>
<dbReference type="GO" id="GO:0005524">
    <property type="term" value="F:ATP binding"/>
    <property type="evidence" value="ECO:0007669"/>
    <property type="project" value="UniProtKB-UniRule"/>
</dbReference>
<comment type="subcellular location">
    <subcellularLocation>
        <location evidence="1">Membrane</location>
        <topology evidence="1">Peripheral membrane protein</topology>
    </subcellularLocation>
    <subcellularLocation>
        <location evidence="14">Plastid</location>
        <location evidence="14">Chloroplast thylakoid membrane</location>
        <topology evidence="14">Peripheral membrane protein</topology>
    </subcellularLocation>
</comment>
<sequence length="490" mass="50787">MKINTPASEVATPVVGNVGRITQIIGPVSDVPPSPGEMPNIYNPLTAKGRNPAGQEINATREVQQSLGNNEVRAAATSATDGPMRGMEVIDTGAPPSVPVGEATPGRISNVPGEPVDDSGPVGAGTKPPTHRTAPASTQSDTKLSISETGIKVVDPLAPHRRGGKIGSPGGAGAGKTVPIMESTNNIAKAHGGVPVSGGVGERTREGNDLYMETKESKVINEQNISEPKVAPAHGQTNEPPGARTRVGSTASTMAEYPRDSNKQDVLPPIDNIPRPVQAGPEVSAPSGRMPSAVGYQPTLGTETGSSQERITSTREGSITSIQAVHVPADDSTDPAPATTLAHSDATTVLPRGLAAKGIYPAVDPSDPTPTMPQPWIAGEQHYGTAQGVKQTPQRHKEPQDITAIPGLDESPEEDRLPVARARKIERLSPQPLLVAEVSTGPPGKYVTLAETIKGFQMILSGELDGPPEQSFYSVGNTDEATAKAAIISQ</sequence>
<dbReference type="HAMAP" id="MF_01347">
    <property type="entry name" value="ATP_synth_beta_bact"/>
    <property type="match status" value="1"/>
</dbReference>
<proteinExistence type="inferred from homology"/>
<keyword evidence="10 14" id="KW-0139">CF(1)</keyword>